<evidence type="ECO:0000313" key="18">
    <source>
        <dbReference type="Proteomes" id="UP000813462"/>
    </source>
</evidence>
<comment type="caution">
    <text evidence="17">The sequence shown here is derived from an EMBL/GenBank/DDBJ whole genome shotgun (WGS) entry which is preliminary data.</text>
</comment>
<keyword evidence="11" id="KW-0325">Glycoprotein</keyword>
<feature type="chain" id="PRO_5037401675" description="Protein kinase domain-containing protein" evidence="15">
    <location>
        <begin position="24"/>
        <end position="727"/>
    </location>
</feature>
<dbReference type="GO" id="GO:0005524">
    <property type="term" value="F:ATP binding"/>
    <property type="evidence" value="ECO:0007669"/>
    <property type="project" value="UniProtKB-UniRule"/>
</dbReference>
<dbReference type="PROSITE" id="PS00108">
    <property type="entry name" value="PROTEIN_KINASE_ST"/>
    <property type="match status" value="1"/>
</dbReference>
<feature type="binding site" evidence="12">
    <location>
        <position position="399"/>
    </location>
    <ligand>
        <name>ATP</name>
        <dbReference type="ChEBI" id="CHEBI:30616"/>
    </ligand>
</feature>
<dbReference type="Gene3D" id="3.30.200.20">
    <property type="entry name" value="Phosphorylase Kinase, domain 1"/>
    <property type="match status" value="1"/>
</dbReference>
<evidence type="ECO:0000256" key="10">
    <source>
        <dbReference type="ARBA" id="ARBA00023136"/>
    </source>
</evidence>
<accession>A0A978VI47</accession>
<dbReference type="CDD" id="cd14066">
    <property type="entry name" value="STKc_IRAK"/>
    <property type="match status" value="1"/>
</dbReference>
<protein>
    <recommendedName>
        <fullName evidence="16">Protein kinase domain-containing protein</fullName>
    </recommendedName>
</protein>
<dbReference type="Gene3D" id="1.10.510.10">
    <property type="entry name" value="Transferase(Phosphotransferase) domain 1"/>
    <property type="match status" value="1"/>
</dbReference>
<dbReference type="GO" id="GO:0004674">
    <property type="term" value="F:protein serine/threonine kinase activity"/>
    <property type="evidence" value="ECO:0007669"/>
    <property type="project" value="UniProtKB-KW"/>
</dbReference>
<dbReference type="GO" id="GO:0004714">
    <property type="term" value="F:transmembrane receptor protein tyrosine kinase activity"/>
    <property type="evidence" value="ECO:0007669"/>
    <property type="project" value="InterPro"/>
</dbReference>
<feature type="domain" description="Protein kinase" evidence="16">
    <location>
        <begin position="370"/>
        <end position="645"/>
    </location>
</feature>
<dbReference type="InterPro" id="IPR008271">
    <property type="entry name" value="Ser/Thr_kinase_AS"/>
</dbReference>
<evidence type="ECO:0000256" key="4">
    <source>
        <dbReference type="ARBA" id="ARBA00022692"/>
    </source>
</evidence>
<dbReference type="PANTHER" id="PTHR27003:SF444">
    <property type="entry name" value="PROTEIN KINASE DOMAIN-CONTAINING PROTEIN"/>
    <property type="match status" value="1"/>
</dbReference>
<reference evidence="17" key="1">
    <citation type="journal article" date="2021" name="Front. Plant Sci.">
        <title>Chromosome-Scale Genome Assembly for Chinese Sour Jujube and Insights Into Its Genome Evolution and Domestication Signature.</title>
        <authorList>
            <person name="Shen L.-Y."/>
            <person name="Luo H."/>
            <person name="Wang X.-L."/>
            <person name="Wang X.-M."/>
            <person name="Qiu X.-J."/>
            <person name="Liu H."/>
            <person name="Zhou S.-S."/>
            <person name="Jia K.-H."/>
            <person name="Nie S."/>
            <person name="Bao Y.-T."/>
            <person name="Zhang R.-G."/>
            <person name="Yun Q.-Z."/>
            <person name="Chai Y.-H."/>
            <person name="Lu J.-Y."/>
            <person name="Li Y."/>
            <person name="Zhao S.-W."/>
            <person name="Mao J.-F."/>
            <person name="Jia S.-G."/>
            <person name="Mao Y.-M."/>
        </authorList>
    </citation>
    <scope>NUCLEOTIDE SEQUENCE</scope>
    <source>
        <strain evidence="17">AT0</strain>
        <tissue evidence="17">Leaf</tissue>
    </source>
</reference>
<dbReference type="PANTHER" id="PTHR27003">
    <property type="entry name" value="OS07G0166700 PROTEIN"/>
    <property type="match status" value="1"/>
</dbReference>
<keyword evidence="9 14" id="KW-1133">Transmembrane helix</keyword>
<evidence type="ECO:0000259" key="16">
    <source>
        <dbReference type="PROSITE" id="PS50011"/>
    </source>
</evidence>
<evidence type="ECO:0000256" key="14">
    <source>
        <dbReference type="SAM" id="Phobius"/>
    </source>
</evidence>
<feature type="compositionally biased region" description="Polar residues" evidence="13">
    <location>
        <begin position="685"/>
        <end position="717"/>
    </location>
</feature>
<comment type="subcellular location">
    <subcellularLocation>
        <location evidence="1">Membrane</location>
        <topology evidence="1">Single-pass type I membrane protein</topology>
    </subcellularLocation>
</comment>
<dbReference type="EMBL" id="JAEACU010000004">
    <property type="protein sequence ID" value="KAH7532766.1"/>
    <property type="molecule type" value="Genomic_DNA"/>
</dbReference>
<evidence type="ECO:0000256" key="2">
    <source>
        <dbReference type="ARBA" id="ARBA00022527"/>
    </source>
</evidence>
<dbReference type="GO" id="GO:0005886">
    <property type="term" value="C:plasma membrane"/>
    <property type="evidence" value="ECO:0007669"/>
    <property type="project" value="TreeGrafter"/>
</dbReference>
<keyword evidence="4 14" id="KW-0812">Transmembrane</keyword>
<gene>
    <name evidence="17" type="ORF">FEM48_Zijuj04G0056900</name>
</gene>
<evidence type="ECO:0000256" key="13">
    <source>
        <dbReference type="SAM" id="MobiDB-lite"/>
    </source>
</evidence>
<feature type="region of interest" description="Disordered" evidence="13">
    <location>
        <begin position="663"/>
        <end position="727"/>
    </location>
</feature>
<dbReference type="InterPro" id="IPR000719">
    <property type="entry name" value="Prot_kinase_dom"/>
</dbReference>
<keyword evidence="3" id="KW-0808">Transferase</keyword>
<evidence type="ECO:0000256" key="1">
    <source>
        <dbReference type="ARBA" id="ARBA00004479"/>
    </source>
</evidence>
<evidence type="ECO:0000256" key="15">
    <source>
        <dbReference type="SAM" id="SignalP"/>
    </source>
</evidence>
<dbReference type="FunFam" id="2.60.120.430:FF:000007">
    <property type="entry name" value="FERONIA receptor-like kinase"/>
    <property type="match status" value="1"/>
</dbReference>
<evidence type="ECO:0000256" key="12">
    <source>
        <dbReference type="PROSITE-ProRule" id="PRU10141"/>
    </source>
</evidence>
<dbReference type="InterPro" id="IPR017441">
    <property type="entry name" value="Protein_kinase_ATP_BS"/>
</dbReference>
<evidence type="ECO:0000256" key="8">
    <source>
        <dbReference type="ARBA" id="ARBA00022840"/>
    </source>
</evidence>
<dbReference type="PROSITE" id="PS00107">
    <property type="entry name" value="PROTEIN_KINASE_ATP"/>
    <property type="match status" value="1"/>
</dbReference>
<feature type="signal peptide" evidence="15">
    <location>
        <begin position="1"/>
        <end position="23"/>
    </location>
</feature>
<proteinExistence type="predicted"/>
<evidence type="ECO:0000256" key="7">
    <source>
        <dbReference type="ARBA" id="ARBA00022777"/>
    </source>
</evidence>
<dbReference type="Gene3D" id="2.60.120.430">
    <property type="entry name" value="Galactose-binding lectin"/>
    <property type="match status" value="1"/>
</dbReference>
<evidence type="ECO:0000256" key="6">
    <source>
        <dbReference type="ARBA" id="ARBA00022741"/>
    </source>
</evidence>
<dbReference type="InterPro" id="IPR024788">
    <property type="entry name" value="Malectin-like_Carb-bd_dom"/>
</dbReference>
<evidence type="ECO:0000313" key="17">
    <source>
        <dbReference type="EMBL" id="KAH7532766.1"/>
    </source>
</evidence>
<keyword evidence="2" id="KW-0723">Serine/threonine-protein kinase</keyword>
<dbReference type="InterPro" id="IPR011009">
    <property type="entry name" value="Kinase-like_dom_sf"/>
</dbReference>
<dbReference type="Pfam" id="PF12819">
    <property type="entry name" value="Malectin_like"/>
    <property type="match status" value="1"/>
</dbReference>
<dbReference type="FunFam" id="3.30.200.20:FF:000645">
    <property type="entry name" value="Receptor-like protein kinase FERONIA"/>
    <property type="match status" value="1"/>
</dbReference>
<evidence type="ECO:0000256" key="11">
    <source>
        <dbReference type="ARBA" id="ARBA00023180"/>
    </source>
</evidence>
<name>A0A978VI47_ZIZJJ</name>
<dbReference type="InterPro" id="IPR001245">
    <property type="entry name" value="Ser-Thr/Tyr_kinase_cat_dom"/>
</dbReference>
<evidence type="ECO:0000256" key="5">
    <source>
        <dbReference type="ARBA" id="ARBA00022729"/>
    </source>
</evidence>
<evidence type="ECO:0000256" key="3">
    <source>
        <dbReference type="ARBA" id="ARBA00022679"/>
    </source>
</evidence>
<organism evidence="17 18">
    <name type="scientific">Ziziphus jujuba var. spinosa</name>
    <dbReference type="NCBI Taxonomy" id="714518"/>
    <lineage>
        <taxon>Eukaryota</taxon>
        <taxon>Viridiplantae</taxon>
        <taxon>Streptophyta</taxon>
        <taxon>Embryophyta</taxon>
        <taxon>Tracheophyta</taxon>
        <taxon>Spermatophyta</taxon>
        <taxon>Magnoliopsida</taxon>
        <taxon>eudicotyledons</taxon>
        <taxon>Gunneridae</taxon>
        <taxon>Pentapetalae</taxon>
        <taxon>rosids</taxon>
        <taxon>fabids</taxon>
        <taxon>Rosales</taxon>
        <taxon>Rhamnaceae</taxon>
        <taxon>Paliureae</taxon>
        <taxon>Ziziphus</taxon>
    </lineage>
</organism>
<dbReference type="InterPro" id="IPR045272">
    <property type="entry name" value="ANXUR1/2-like"/>
</dbReference>
<dbReference type="GO" id="GO:0009506">
    <property type="term" value="C:plasmodesma"/>
    <property type="evidence" value="ECO:0007669"/>
    <property type="project" value="TreeGrafter"/>
</dbReference>
<dbReference type="PROSITE" id="PS50011">
    <property type="entry name" value="PROTEIN_KINASE_DOM"/>
    <property type="match status" value="1"/>
</dbReference>
<dbReference type="FunFam" id="1.10.510.10:FF:000252">
    <property type="entry name" value="Receptor-like protein kinase FERONIA"/>
    <property type="match status" value="1"/>
</dbReference>
<feature type="transmembrane region" description="Helical" evidence="14">
    <location>
        <begin position="310"/>
        <end position="332"/>
    </location>
</feature>
<sequence>MRRGFVVVAYAAMTILLSTNMYASPDFRVNYSNPSCNATAAECNPGAGGEQPCKSTECYLLNCGSSSNLKSSDDRYWEGDNHSSFSDQPKILEAGSSSASNASEKDPFPIVFVNNMETSIQLDMGTALETVYRYTNKTPAYTAPEEVYTTSRTMNPDPHVSLKQNLTWRFPVEVGFLYLVRLHFCETQLEVTESNQRVFFIFLNEMIAEEEMDVIFLSGGSKIPLYRDYLVSVQDQTHGRLANLTLQLHPNMKNKPKYANAILNGVEIFKLNKSDGSLAGPNPEAPVVNTNPKPWLPEKKNNKGSWPIKAVITAGAVVTTFLLALSVIWFLVKLRRKQTVPLTISTVTSLPSDICRRFSLAEIRAATNNFDHQRIIGLGGFGNVYKGYIDDQTTKVAIKRLKSMSKQGAQEFRTEIEMLSKLRHVNLVSLIGYCDDESEMILVYEYMARGTLRDHLYQTENPSLPWKQRLQICIGSARGLHYLHTGAKHMIIHRDVKSTNLLLDEKWTAKVSDFGLCRTGPTDSLNSHVSTGVKGSFGYLDPEYCRRQQLTEKSDVYSFGVVLLEVLCSRPPLGRSLPKEQVGLANWALTCYQNGAVDQIVDPKLMEQIAPVCLKKFVGIAVSCVDNEGIKRPSMEDVVGGLEFALQLQETAEKCINAEDDQVQASPYEERVSELFGDSSKSKSDQGWSIGTSTDTSNVDGGSSMSAGNLMSGSESVFSVVETQEGR</sequence>
<keyword evidence="7" id="KW-0418">Kinase</keyword>
<dbReference type="AlphaFoldDB" id="A0A978VI47"/>
<dbReference type="SMART" id="SM00220">
    <property type="entry name" value="S_TKc"/>
    <property type="match status" value="1"/>
</dbReference>
<dbReference type="Proteomes" id="UP000813462">
    <property type="component" value="Unassembled WGS sequence"/>
</dbReference>
<keyword evidence="8 12" id="KW-0067">ATP-binding</keyword>
<keyword evidence="6 12" id="KW-0547">Nucleotide-binding</keyword>
<keyword evidence="5 15" id="KW-0732">Signal</keyword>
<dbReference type="Pfam" id="PF07714">
    <property type="entry name" value="PK_Tyr_Ser-Thr"/>
    <property type="match status" value="1"/>
</dbReference>
<evidence type="ECO:0000256" key="9">
    <source>
        <dbReference type="ARBA" id="ARBA00022989"/>
    </source>
</evidence>
<keyword evidence="10 14" id="KW-0472">Membrane</keyword>
<dbReference type="SUPFAM" id="SSF56112">
    <property type="entry name" value="Protein kinase-like (PK-like)"/>
    <property type="match status" value="1"/>
</dbReference>